<feature type="domain" description="Adaptive response protein AidB N-terminal" evidence="8">
    <location>
        <begin position="8"/>
        <end position="162"/>
    </location>
</feature>
<evidence type="ECO:0000256" key="2">
    <source>
        <dbReference type="ARBA" id="ARBA00009347"/>
    </source>
</evidence>
<keyword evidence="10" id="KW-1185">Reference proteome</keyword>
<dbReference type="Gene3D" id="6.10.250.600">
    <property type="match status" value="1"/>
</dbReference>
<evidence type="ECO:0000256" key="1">
    <source>
        <dbReference type="ARBA" id="ARBA00001974"/>
    </source>
</evidence>
<dbReference type="GO" id="GO:0008470">
    <property type="term" value="F:3-methylbutanoyl-CoA dehydrogenase activity"/>
    <property type="evidence" value="ECO:0007669"/>
    <property type="project" value="UniProtKB-EC"/>
</dbReference>
<reference evidence="9" key="1">
    <citation type="submission" date="2021-12" db="EMBL/GenBank/DDBJ databases">
        <title>Discovery of the Pendulisporaceae a myxobacterial family with distinct sporulation behavior and unique specialized metabolism.</title>
        <authorList>
            <person name="Garcia R."/>
            <person name="Popoff A."/>
            <person name="Bader C.D."/>
            <person name="Loehr J."/>
            <person name="Walesch S."/>
            <person name="Walt C."/>
            <person name="Boldt J."/>
            <person name="Bunk B."/>
            <person name="Haeckl F.J.F.P.J."/>
            <person name="Gunesch A.P."/>
            <person name="Birkelbach J."/>
            <person name="Nuebel U."/>
            <person name="Pietschmann T."/>
            <person name="Bach T."/>
            <person name="Mueller R."/>
        </authorList>
    </citation>
    <scope>NUCLEOTIDE SEQUENCE</scope>
    <source>
        <strain evidence="9">MSr11367</strain>
    </source>
</reference>
<dbReference type="EMBL" id="CP089983">
    <property type="protein sequence ID" value="WXB07160.1"/>
    <property type="molecule type" value="Genomic_DNA"/>
</dbReference>
<comment type="cofactor">
    <cofactor evidence="1 5">
        <name>FAD</name>
        <dbReference type="ChEBI" id="CHEBI:57692"/>
    </cofactor>
</comment>
<evidence type="ECO:0000259" key="6">
    <source>
        <dbReference type="Pfam" id="PF00441"/>
    </source>
</evidence>
<evidence type="ECO:0000313" key="10">
    <source>
        <dbReference type="Proteomes" id="UP001374803"/>
    </source>
</evidence>
<organism evidence="9 10">
    <name type="scientific">Pendulispora rubella</name>
    <dbReference type="NCBI Taxonomy" id="2741070"/>
    <lineage>
        <taxon>Bacteria</taxon>
        <taxon>Pseudomonadati</taxon>
        <taxon>Myxococcota</taxon>
        <taxon>Myxococcia</taxon>
        <taxon>Myxococcales</taxon>
        <taxon>Sorangiineae</taxon>
        <taxon>Pendulisporaceae</taxon>
        <taxon>Pendulispora</taxon>
    </lineage>
</organism>
<dbReference type="InterPro" id="IPR009100">
    <property type="entry name" value="AcylCoA_DH/oxidase_NM_dom_sf"/>
</dbReference>
<evidence type="ECO:0000313" key="9">
    <source>
        <dbReference type="EMBL" id="WXB07160.1"/>
    </source>
</evidence>
<keyword evidence="5 9" id="KW-0560">Oxidoreductase</keyword>
<dbReference type="SUPFAM" id="SSF56645">
    <property type="entry name" value="Acyl-CoA dehydrogenase NM domain-like"/>
    <property type="match status" value="1"/>
</dbReference>
<dbReference type="Pfam" id="PF02770">
    <property type="entry name" value="Acyl-CoA_dh_M"/>
    <property type="match status" value="1"/>
</dbReference>
<dbReference type="Pfam" id="PF00441">
    <property type="entry name" value="Acyl-CoA_dh_1"/>
    <property type="match status" value="1"/>
</dbReference>
<dbReference type="InterPro" id="IPR006091">
    <property type="entry name" value="Acyl-CoA_Oxase/DH_mid-dom"/>
</dbReference>
<dbReference type="InterPro" id="IPR036250">
    <property type="entry name" value="AcylCo_DH-like_C"/>
</dbReference>
<dbReference type="InterPro" id="IPR041504">
    <property type="entry name" value="AidB_N"/>
</dbReference>
<dbReference type="Proteomes" id="UP001374803">
    <property type="component" value="Chromosome"/>
</dbReference>
<keyword evidence="4 5" id="KW-0274">FAD</keyword>
<name>A0ABZ2L8R6_9BACT</name>
<dbReference type="Gene3D" id="2.40.110.20">
    <property type="match status" value="1"/>
</dbReference>
<evidence type="ECO:0000256" key="3">
    <source>
        <dbReference type="ARBA" id="ARBA00022630"/>
    </source>
</evidence>
<dbReference type="PANTHER" id="PTHR42707">
    <property type="entry name" value="ACYL-COA DEHYDROGENASE"/>
    <property type="match status" value="1"/>
</dbReference>
<dbReference type="InterPro" id="IPR052904">
    <property type="entry name" value="Acyl-CoA_dehydrogenase-like"/>
</dbReference>
<dbReference type="EC" id="1.3.8.4" evidence="9"/>
<dbReference type="InterPro" id="IPR006089">
    <property type="entry name" value="Acyl-CoA_DH_CS"/>
</dbReference>
<dbReference type="PANTHER" id="PTHR42707:SF3">
    <property type="entry name" value="ACYL-COA DEHYDROGENASE AIDB-RELATED"/>
    <property type="match status" value="1"/>
</dbReference>
<evidence type="ECO:0000259" key="8">
    <source>
        <dbReference type="Pfam" id="PF18158"/>
    </source>
</evidence>
<dbReference type="SUPFAM" id="SSF47203">
    <property type="entry name" value="Acyl-CoA dehydrogenase C-terminal domain-like"/>
    <property type="match status" value="1"/>
</dbReference>
<feature type="domain" description="Acyl-CoA dehydrogenase/oxidase C-terminal" evidence="6">
    <location>
        <begin position="285"/>
        <end position="440"/>
    </location>
</feature>
<evidence type="ECO:0000259" key="7">
    <source>
        <dbReference type="Pfam" id="PF02770"/>
    </source>
</evidence>
<dbReference type="InterPro" id="IPR009075">
    <property type="entry name" value="AcylCo_DH/oxidase_C"/>
</dbReference>
<comment type="similarity">
    <text evidence="2 5">Belongs to the acyl-CoA dehydrogenase family.</text>
</comment>
<keyword evidence="3 5" id="KW-0285">Flavoprotein</keyword>
<evidence type="ECO:0000256" key="5">
    <source>
        <dbReference type="RuleBase" id="RU362125"/>
    </source>
</evidence>
<dbReference type="NCBIfam" id="NF008594">
    <property type="entry name" value="PRK11561.1"/>
    <property type="match status" value="1"/>
</dbReference>
<proteinExistence type="inferred from homology"/>
<evidence type="ECO:0000256" key="4">
    <source>
        <dbReference type="ARBA" id="ARBA00022827"/>
    </source>
</evidence>
<sequence>MSTHEVFNQPPPLEGYDPLEQDRALVEGIARHEADWALSRIRDVGVLSVGEAMIWGAQANRHSPELRTHDRYGHRIDEVEFHPAWHRLMQASVAHGLHALPWQEPRPGAHVARAATVYLMAQAEQGHQCPITMTFAAVPALRAQPELAEEWVPRLTSSEYDPRCIPASQKKGALCGMAMTEKQGGSDVRANTTRARAMGNASGPGAEYEIVGHKWFCSAPMCDAFLVLAHTERGLSCFLLPRWRPDGTRNAFHIQRLKDKLGDRSNASSEVEFHGAWARMVGEEGRGVKTIIEMVSHTRLDCVMGSAAIMRQAVAQATHHAAHRSAFGKRLIDQPLMQSVLADLAVEQEAATMLLLRLARAYDDAPAHAEQRAFARIATAIAKYWVCKRTPPLIAEALECHGGAGFVEESILPRLFRQSPLNSIWEGSGNVMCLDVLRAMAKEPEGVIALRNELSLARGGDRHFDAYLERLDRELTDLTDVEARGRILVERLALALQGSLLIRDGHPAVLAAFLRSRIQGDHGMAFGTLPTGIDRQAILDRARPKI</sequence>
<dbReference type="Pfam" id="PF18158">
    <property type="entry name" value="AidB_N"/>
    <property type="match status" value="1"/>
</dbReference>
<dbReference type="PROSITE" id="PS00072">
    <property type="entry name" value="ACYL_COA_DH_1"/>
    <property type="match status" value="1"/>
</dbReference>
<gene>
    <name evidence="9" type="ORF">LVJ94_07915</name>
</gene>
<dbReference type="Gene3D" id="1.20.140.10">
    <property type="entry name" value="Butyryl-CoA Dehydrogenase, subunit A, domain 3"/>
    <property type="match status" value="1"/>
</dbReference>
<protein>
    <submittedName>
        <fullName evidence="9">Isovaleryl-CoA dehydrogenase</fullName>
        <ecNumber evidence="9">1.3.8.4</ecNumber>
    </submittedName>
</protein>
<accession>A0ABZ2L8R6</accession>
<feature type="domain" description="Acyl-CoA oxidase/dehydrogenase middle" evidence="7">
    <location>
        <begin position="176"/>
        <end position="274"/>
    </location>
</feature>
<dbReference type="RefSeq" id="WP_394836820.1">
    <property type="nucleotide sequence ID" value="NZ_CP089929.1"/>
</dbReference>